<organism evidence="8 9">
    <name type="scientific">Nonlabens spongiae</name>
    <dbReference type="NCBI Taxonomy" id="331648"/>
    <lineage>
        <taxon>Bacteria</taxon>
        <taxon>Pseudomonadati</taxon>
        <taxon>Bacteroidota</taxon>
        <taxon>Flavobacteriia</taxon>
        <taxon>Flavobacteriales</taxon>
        <taxon>Flavobacteriaceae</taxon>
        <taxon>Nonlabens</taxon>
    </lineage>
</organism>
<dbReference type="InterPro" id="IPR015797">
    <property type="entry name" value="NUDIX_hydrolase-like_dom_sf"/>
</dbReference>
<dbReference type="CDD" id="cd03426">
    <property type="entry name" value="NUDIX_CoAse_Nudt7"/>
    <property type="match status" value="1"/>
</dbReference>
<evidence type="ECO:0000256" key="5">
    <source>
        <dbReference type="ARBA" id="ARBA00022842"/>
    </source>
</evidence>
<dbReference type="STRING" id="331648.BST97_03985"/>
<dbReference type="Pfam" id="PF00293">
    <property type="entry name" value="NUDIX"/>
    <property type="match status" value="1"/>
</dbReference>
<accession>A0A1W6MP65</accession>
<dbReference type="EMBL" id="CP019344">
    <property type="protein sequence ID" value="ARN79367.1"/>
    <property type="molecule type" value="Genomic_DNA"/>
</dbReference>
<dbReference type="InterPro" id="IPR000086">
    <property type="entry name" value="NUDIX_hydrolase_dom"/>
</dbReference>
<dbReference type="GO" id="GO:0010945">
    <property type="term" value="F:coenzyme A diphosphatase activity"/>
    <property type="evidence" value="ECO:0007669"/>
    <property type="project" value="InterPro"/>
</dbReference>
<keyword evidence="9" id="KW-1185">Reference proteome</keyword>
<evidence type="ECO:0000259" key="7">
    <source>
        <dbReference type="PROSITE" id="PS51462"/>
    </source>
</evidence>
<keyword evidence="5" id="KW-0460">Magnesium</keyword>
<dbReference type="RefSeq" id="WP_245833656.1">
    <property type="nucleotide sequence ID" value="NZ_CP019344.1"/>
</dbReference>
<dbReference type="SUPFAM" id="SSF55811">
    <property type="entry name" value="Nudix"/>
    <property type="match status" value="1"/>
</dbReference>
<keyword evidence="6" id="KW-0464">Manganese</keyword>
<evidence type="ECO:0000256" key="6">
    <source>
        <dbReference type="ARBA" id="ARBA00023211"/>
    </source>
</evidence>
<feature type="domain" description="Nudix hydrolase" evidence="7">
    <location>
        <begin position="47"/>
        <end position="181"/>
    </location>
</feature>
<keyword evidence="4" id="KW-0378">Hydrolase</keyword>
<reference evidence="8 9" key="1">
    <citation type="submission" date="2016-11" db="EMBL/GenBank/DDBJ databases">
        <title>Trade-off between light-utilization and light-protection in marine flavobacteria.</title>
        <authorList>
            <person name="Kumagai Y."/>
        </authorList>
    </citation>
    <scope>NUCLEOTIDE SEQUENCE [LARGE SCALE GENOMIC DNA]</scope>
    <source>
        <strain evidence="8 9">JCM 13191</strain>
    </source>
</reference>
<keyword evidence="3" id="KW-0479">Metal-binding</keyword>
<dbReference type="InterPro" id="IPR045121">
    <property type="entry name" value="CoAse"/>
</dbReference>
<dbReference type="PANTHER" id="PTHR12992">
    <property type="entry name" value="NUDIX HYDROLASE"/>
    <property type="match status" value="1"/>
</dbReference>
<proteinExistence type="predicted"/>
<protein>
    <submittedName>
        <fullName evidence="8">Coenzyme A pyrophosphatase</fullName>
    </submittedName>
</protein>
<evidence type="ECO:0000313" key="9">
    <source>
        <dbReference type="Proteomes" id="UP000193431"/>
    </source>
</evidence>
<comment type="cofactor">
    <cofactor evidence="2">
        <name>Mg(2+)</name>
        <dbReference type="ChEBI" id="CHEBI:18420"/>
    </cofactor>
</comment>
<dbReference type="Gene3D" id="3.90.79.10">
    <property type="entry name" value="Nucleoside Triphosphate Pyrophosphohydrolase"/>
    <property type="match status" value="1"/>
</dbReference>
<evidence type="ECO:0000256" key="2">
    <source>
        <dbReference type="ARBA" id="ARBA00001946"/>
    </source>
</evidence>
<dbReference type="Proteomes" id="UP000193431">
    <property type="component" value="Chromosome"/>
</dbReference>
<dbReference type="PROSITE" id="PS51462">
    <property type="entry name" value="NUDIX"/>
    <property type="match status" value="1"/>
</dbReference>
<dbReference type="AlphaFoldDB" id="A0A1W6MP65"/>
<dbReference type="PANTHER" id="PTHR12992:SF11">
    <property type="entry name" value="MITOCHONDRIAL COENZYME A DIPHOSPHATASE NUDT8"/>
    <property type="match status" value="1"/>
</dbReference>
<name>A0A1W6MP65_9FLAO</name>
<evidence type="ECO:0000313" key="8">
    <source>
        <dbReference type="EMBL" id="ARN79367.1"/>
    </source>
</evidence>
<evidence type="ECO:0000256" key="4">
    <source>
        <dbReference type="ARBA" id="ARBA00022801"/>
    </source>
</evidence>
<sequence length="214" mass="24237">MTTFEDFLKLVPKLRDSTLPGLSAQLEMAAVERLEELQEASLKNRQPKQASVMFLVYERDKKSYFVLIERVKSTGKHSGQIAFPGGRSEKTDPDHAFTALRETYEEVGVPIEQQEVVMAGTPLYIPPSNYMVHSYLAFAKARPTFTPQKSEVNRIIEVPLSHLIDDSIISAVTLSTSYMSDVKVPCFEFNEMIVWGATAMMLNEYKHMLKNLNP</sequence>
<evidence type="ECO:0000256" key="3">
    <source>
        <dbReference type="ARBA" id="ARBA00022723"/>
    </source>
</evidence>
<evidence type="ECO:0000256" key="1">
    <source>
        <dbReference type="ARBA" id="ARBA00001936"/>
    </source>
</evidence>
<dbReference type="GO" id="GO:0046872">
    <property type="term" value="F:metal ion binding"/>
    <property type="evidence" value="ECO:0007669"/>
    <property type="project" value="UniProtKB-KW"/>
</dbReference>
<gene>
    <name evidence="8" type="ORF">BST97_03985</name>
</gene>
<comment type="cofactor">
    <cofactor evidence="1">
        <name>Mn(2+)</name>
        <dbReference type="ChEBI" id="CHEBI:29035"/>
    </cofactor>
</comment>